<evidence type="ECO:0000256" key="4">
    <source>
        <dbReference type="ARBA" id="ARBA00022989"/>
    </source>
</evidence>
<dbReference type="GO" id="GO:0008360">
    <property type="term" value="P:regulation of cell shape"/>
    <property type="evidence" value="ECO:0007669"/>
    <property type="project" value="UniProtKB-KW"/>
</dbReference>
<dbReference type="PANTHER" id="PTHR30474:SF1">
    <property type="entry name" value="PEPTIDOGLYCAN GLYCOSYLTRANSFERASE MRDB"/>
    <property type="match status" value="1"/>
</dbReference>
<keyword evidence="4 6" id="KW-1133">Transmembrane helix</keyword>
<dbReference type="AlphaFoldDB" id="A0A1H9Q0Q1"/>
<feature type="transmembrane region" description="Helical" evidence="6">
    <location>
        <begin position="354"/>
        <end position="372"/>
    </location>
</feature>
<dbReference type="OrthoDB" id="9768187at2"/>
<feature type="transmembrane region" description="Helical" evidence="6">
    <location>
        <begin position="287"/>
        <end position="305"/>
    </location>
</feature>
<feature type="transmembrane region" description="Helical" evidence="6">
    <location>
        <begin position="145"/>
        <end position="162"/>
    </location>
</feature>
<feature type="transmembrane region" description="Helical" evidence="6">
    <location>
        <begin position="317"/>
        <end position="334"/>
    </location>
</feature>
<dbReference type="PANTHER" id="PTHR30474">
    <property type="entry name" value="CELL CYCLE PROTEIN"/>
    <property type="match status" value="1"/>
</dbReference>
<evidence type="ECO:0000256" key="1">
    <source>
        <dbReference type="ARBA" id="ARBA00004141"/>
    </source>
</evidence>
<protein>
    <submittedName>
        <fullName evidence="7">Rod shape determining protein RodA</fullName>
    </submittedName>
</protein>
<dbReference type="STRING" id="142588.SAMN04488559_101257"/>
<dbReference type="EMBL" id="FOHA01000001">
    <property type="protein sequence ID" value="SER53645.1"/>
    <property type="molecule type" value="Genomic_DNA"/>
</dbReference>
<dbReference type="InterPro" id="IPR018365">
    <property type="entry name" value="Cell_cycle_FtsW-rel_CS"/>
</dbReference>
<dbReference type="GO" id="GO:0015648">
    <property type="term" value="F:lipid-linked peptidoglycan transporter activity"/>
    <property type="evidence" value="ECO:0007669"/>
    <property type="project" value="TreeGrafter"/>
</dbReference>
<feature type="transmembrane region" description="Helical" evidence="6">
    <location>
        <begin position="168"/>
        <end position="184"/>
    </location>
</feature>
<organism evidence="7 8">
    <name type="scientific">Isobaculum melis</name>
    <dbReference type="NCBI Taxonomy" id="142588"/>
    <lineage>
        <taxon>Bacteria</taxon>
        <taxon>Bacillati</taxon>
        <taxon>Bacillota</taxon>
        <taxon>Bacilli</taxon>
        <taxon>Lactobacillales</taxon>
        <taxon>Carnobacteriaceae</taxon>
        <taxon>Isobaculum</taxon>
    </lineage>
</organism>
<feature type="transmembrane region" description="Helical" evidence="6">
    <location>
        <begin position="191"/>
        <end position="211"/>
    </location>
</feature>
<dbReference type="GO" id="GO:0005886">
    <property type="term" value="C:plasma membrane"/>
    <property type="evidence" value="ECO:0007669"/>
    <property type="project" value="TreeGrafter"/>
</dbReference>
<dbReference type="Proteomes" id="UP000198948">
    <property type="component" value="Unassembled WGS sequence"/>
</dbReference>
<evidence type="ECO:0000313" key="7">
    <source>
        <dbReference type="EMBL" id="SER53645.1"/>
    </source>
</evidence>
<dbReference type="Pfam" id="PF01098">
    <property type="entry name" value="FTSW_RODA_SPOVE"/>
    <property type="match status" value="1"/>
</dbReference>
<evidence type="ECO:0000256" key="3">
    <source>
        <dbReference type="ARBA" id="ARBA00022960"/>
    </source>
</evidence>
<evidence type="ECO:0000256" key="5">
    <source>
        <dbReference type="ARBA" id="ARBA00023136"/>
    </source>
</evidence>
<dbReference type="GO" id="GO:0051301">
    <property type="term" value="P:cell division"/>
    <property type="evidence" value="ECO:0007669"/>
    <property type="project" value="InterPro"/>
</dbReference>
<gene>
    <name evidence="7" type="ORF">SAMN04488559_101257</name>
</gene>
<feature type="transmembrane region" description="Helical" evidence="6">
    <location>
        <begin position="47"/>
        <end position="65"/>
    </location>
</feature>
<accession>A0A1H9Q0Q1</accession>
<reference evidence="7 8" key="1">
    <citation type="submission" date="2016-10" db="EMBL/GenBank/DDBJ databases">
        <authorList>
            <person name="de Groot N.N."/>
        </authorList>
    </citation>
    <scope>NUCLEOTIDE SEQUENCE [LARGE SCALE GENOMIC DNA]</scope>
    <source>
        <strain evidence="7 8">DSM 13760</strain>
    </source>
</reference>
<dbReference type="PROSITE" id="PS00428">
    <property type="entry name" value="FTSW_RODA_SPOVE"/>
    <property type="match status" value="1"/>
</dbReference>
<dbReference type="GO" id="GO:0032153">
    <property type="term" value="C:cell division site"/>
    <property type="evidence" value="ECO:0007669"/>
    <property type="project" value="TreeGrafter"/>
</dbReference>
<comment type="subcellular location">
    <subcellularLocation>
        <location evidence="1">Membrane</location>
        <topology evidence="1">Multi-pass membrane protein</topology>
    </subcellularLocation>
</comment>
<proteinExistence type="predicted"/>
<name>A0A1H9Q0Q1_9LACT</name>
<evidence type="ECO:0000256" key="2">
    <source>
        <dbReference type="ARBA" id="ARBA00022692"/>
    </source>
</evidence>
<keyword evidence="8" id="KW-1185">Reference proteome</keyword>
<keyword evidence="3" id="KW-0133">Cell shape</keyword>
<sequence length="393" mass="44060">MSSNESSQDSKIDYGIILSLIMLCIVSLTSIYAAAPSNKLRLTLMQLAFYIVGAIAIIVIMQFDSEQLWKIAPYAYLLGIILLILVLIFYDRATYAASGGKSWFRFGSVSFQPSEVMKSALILMLARVITKHNSQNRMRNVKSDFILLAKMAGVMFVPMLLIQLQGDLGTVLVFLAIAIGMVLMSGITWKILVPAFGSVAGVLGTAFYFVLYNRNFLIKLGFKNYQFDRIDSWLRPYSDTSSKGYQLVQSMKAIGSGKISGKHYMVSEVHVPERHTDFIFSSIGESFGFIGGCVVLFLFFLLIYQLIRVCFDSKNEFYAYICTGVIMMVLFHVLENVGMTIGLLPITGIPLPFVSYGGSSLLGNMIAIGMVMSMRYHHKSYMFSEQERDFKRK</sequence>
<dbReference type="RefSeq" id="WP_092649451.1">
    <property type="nucleotide sequence ID" value="NZ_FOHA01000001.1"/>
</dbReference>
<feature type="transmembrane region" description="Helical" evidence="6">
    <location>
        <begin position="12"/>
        <end position="35"/>
    </location>
</feature>
<feature type="transmembrane region" description="Helical" evidence="6">
    <location>
        <begin position="71"/>
        <end position="90"/>
    </location>
</feature>
<keyword evidence="2 6" id="KW-0812">Transmembrane</keyword>
<dbReference type="InterPro" id="IPR001182">
    <property type="entry name" value="FtsW/RodA"/>
</dbReference>
<evidence type="ECO:0000256" key="6">
    <source>
        <dbReference type="SAM" id="Phobius"/>
    </source>
</evidence>
<evidence type="ECO:0000313" key="8">
    <source>
        <dbReference type="Proteomes" id="UP000198948"/>
    </source>
</evidence>
<keyword evidence="5 6" id="KW-0472">Membrane</keyword>